<evidence type="ECO:0000256" key="5">
    <source>
        <dbReference type="RuleBase" id="RU363034"/>
    </source>
</evidence>
<evidence type="ECO:0000256" key="2">
    <source>
        <dbReference type="ARBA" id="ARBA00022801"/>
    </source>
</evidence>
<keyword evidence="1 5" id="KW-0645">Protease</keyword>
<keyword evidence="2 5" id="KW-0378">Hydrolase</keyword>
<dbReference type="CDD" id="cd00190">
    <property type="entry name" value="Tryp_SPc"/>
    <property type="match status" value="1"/>
</dbReference>
<dbReference type="Gene3D" id="2.40.10.10">
    <property type="entry name" value="Trypsin-like serine proteases"/>
    <property type="match status" value="1"/>
</dbReference>
<dbReference type="PANTHER" id="PTHR24252">
    <property type="entry name" value="ACROSIN-RELATED"/>
    <property type="match status" value="1"/>
</dbReference>
<dbReference type="InterPro" id="IPR033116">
    <property type="entry name" value="TRYPSIN_SER"/>
</dbReference>
<dbReference type="PANTHER" id="PTHR24252:SF7">
    <property type="entry name" value="HYALIN"/>
    <property type="match status" value="1"/>
</dbReference>
<feature type="chain" id="PRO_5043371252" description="Peptidase S1 domain-containing protein" evidence="6">
    <location>
        <begin position="26"/>
        <end position="453"/>
    </location>
</feature>
<dbReference type="InterPro" id="IPR018114">
    <property type="entry name" value="TRYPSIN_HIS"/>
</dbReference>
<keyword evidence="9" id="KW-1185">Reference proteome</keyword>
<dbReference type="InterPro" id="IPR001314">
    <property type="entry name" value="Peptidase_S1A"/>
</dbReference>
<evidence type="ECO:0000313" key="8">
    <source>
        <dbReference type="EMBL" id="CAL4126180.1"/>
    </source>
</evidence>
<accession>A0AAV2RHR7</accession>
<organism evidence="8 9">
    <name type="scientific">Meganyctiphanes norvegica</name>
    <name type="common">Northern krill</name>
    <name type="synonym">Thysanopoda norvegica</name>
    <dbReference type="NCBI Taxonomy" id="48144"/>
    <lineage>
        <taxon>Eukaryota</taxon>
        <taxon>Metazoa</taxon>
        <taxon>Ecdysozoa</taxon>
        <taxon>Arthropoda</taxon>
        <taxon>Crustacea</taxon>
        <taxon>Multicrustacea</taxon>
        <taxon>Malacostraca</taxon>
        <taxon>Eumalacostraca</taxon>
        <taxon>Eucarida</taxon>
        <taxon>Euphausiacea</taxon>
        <taxon>Euphausiidae</taxon>
        <taxon>Meganyctiphanes</taxon>
    </lineage>
</organism>
<evidence type="ECO:0000313" key="9">
    <source>
        <dbReference type="Proteomes" id="UP001497623"/>
    </source>
</evidence>
<dbReference type="AlphaFoldDB" id="A0AAV2RHR7"/>
<dbReference type="InterPro" id="IPR043504">
    <property type="entry name" value="Peptidase_S1_PA_chymotrypsin"/>
</dbReference>
<dbReference type="GO" id="GO:0004252">
    <property type="term" value="F:serine-type endopeptidase activity"/>
    <property type="evidence" value="ECO:0007669"/>
    <property type="project" value="InterPro"/>
</dbReference>
<feature type="domain" description="Peptidase S1" evidence="7">
    <location>
        <begin position="201"/>
        <end position="446"/>
    </location>
</feature>
<evidence type="ECO:0000256" key="6">
    <source>
        <dbReference type="SAM" id="SignalP"/>
    </source>
</evidence>
<dbReference type="SMART" id="SM00020">
    <property type="entry name" value="Tryp_SPc"/>
    <property type="match status" value="1"/>
</dbReference>
<dbReference type="InterPro" id="IPR001254">
    <property type="entry name" value="Trypsin_dom"/>
</dbReference>
<dbReference type="Proteomes" id="UP001497623">
    <property type="component" value="Unassembled WGS sequence"/>
</dbReference>
<dbReference type="PROSITE" id="PS00135">
    <property type="entry name" value="TRYPSIN_SER"/>
    <property type="match status" value="1"/>
</dbReference>
<dbReference type="PROSITE" id="PS00134">
    <property type="entry name" value="TRYPSIN_HIS"/>
    <property type="match status" value="1"/>
</dbReference>
<feature type="non-terminal residue" evidence="8">
    <location>
        <position position="453"/>
    </location>
</feature>
<evidence type="ECO:0000259" key="7">
    <source>
        <dbReference type="PROSITE" id="PS50240"/>
    </source>
</evidence>
<dbReference type="SUPFAM" id="SSF50494">
    <property type="entry name" value="Trypsin-like serine proteases"/>
    <property type="match status" value="1"/>
</dbReference>
<keyword evidence="4" id="KW-1015">Disulfide bond</keyword>
<dbReference type="GO" id="GO:0006508">
    <property type="term" value="P:proteolysis"/>
    <property type="evidence" value="ECO:0007669"/>
    <property type="project" value="UniProtKB-KW"/>
</dbReference>
<name>A0AAV2RHR7_MEGNR</name>
<protein>
    <recommendedName>
        <fullName evidence="7">Peptidase S1 domain-containing protein</fullName>
    </recommendedName>
</protein>
<keyword evidence="3 5" id="KW-0720">Serine protease</keyword>
<evidence type="ECO:0000256" key="1">
    <source>
        <dbReference type="ARBA" id="ARBA00022670"/>
    </source>
</evidence>
<dbReference type="Pfam" id="PF00089">
    <property type="entry name" value="Trypsin"/>
    <property type="match status" value="1"/>
</dbReference>
<dbReference type="PRINTS" id="PR00722">
    <property type="entry name" value="CHYMOTRYPSIN"/>
</dbReference>
<comment type="caution">
    <text evidence="8">The sequence shown here is derived from an EMBL/GenBank/DDBJ whole genome shotgun (WGS) entry which is preliminary data.</text>
</comment>
<sequence length="453" mass="50484">MPLPVIMCNSVIIILLMICIAGSSSYRVNRLAGNYTEFDVVLLQDSSSQDTTNSRFLYETPSLLTQVSGINNDSNIVNITSELTDDGLSDSSKKDPTKKSELPKAVDGTQKALREMLERAQSDLVFSRDIDAVRIAISDLYHVQRQTQDNKKEALKRVLQDGVLRKPKCCNRSIVVKLQIDCNDGIFQTLCCGVKNISPRILGGTTTGLNEWPWQVALIHRPSGKTFCGASVINERFLLTAAHCANVIPLSRVEVLLGAHNINDQKENGRLRHRLSQVIVHNKFRNYDLSHDIALLRLETPISYSRTIRPVCLPDIREWDEDLILRSTVKKGVVTGWGLTKEDGTASNVLQKVSLPFVNHSKCSELYKGINPVSENQLCTLHHFKDNTSRDSCKGDSGGPLVIEGPGGRWVQLGVTSFGYGCGRKNYPGVYTRITQYLVWIYLKIVQSEIALL</sequence>
<evidence type="ECO:0000256" key="4">
    <source>
        <dbReference type="ARBA" id="ARBA00023157"/>
    </source>
</evidence>
<proteinExistence type="predicted"/>
<reference evidence="8 9" key="1">
    <citation type="submission" date="2024-05" db="EMBL/GenBank/DDBJ databases">
        <authorList>
            <person name="Wallberg A."/>
        </authorList>
    </citation>
    <scope>NUCLEOTIDE SEQUENCE [LARGE SCALE GENOMIC DNA]</scope>
</reference>
<gene>
    <name evidence="8" type="ORF">MNOR_LOCUS25445</name>
</gene>
<feature type="signal peptide" evidence="6">
    <location>
        <begin position="1"/>
        <end position="25"/>
    </location>
</feature>
<dbReference type="EMBL" id="CAXKWB010024305">
    <property type="protein sequence ID" value="CAL4126180.1"/>
    <property type="molecule type" value="Genomic_DNA"/>
</dbReference>
<dbReference type="FunFam" id="2.40.10.10:FF:000006">
    <property type="entry name" value="Serine proteinase stubble"/>
    <property type="match status" value="1"/>
</dbReference>
<dbReference type="InterPro" id="IPR009003">
    <property type="entry name" value="Peptidase_S1_PA"/>
</dbReference>
<keyword evidence="6" id="KW-0732">Signal</keyword>
<dbReference type="PROSITE" id="PS50240">
    <property type="entry name" value="TRYPSIN_DOM"/>
    <property type="match status" value="1"/>
</dbReference>
<evidence type="ECO:0000256" key="3">
    <source>
        <dbReference type="ARBA" id="ARBA00022825"/>
    </source>
</evidence>